<reference evidence="2 3" key="1">
    <citation type="submission" date="2019-01" db="EMBL/GenBank/DDBJ databases">
        <authorList>
            <person name="Sayadi A."/>
        </authorList>
    </citation>
    <scope>NUCLEOTIDE SEQUENCE [LARGE SCALE GENOMIC DNA]</scope>
</reference>
<evidence type="ECO:0000313" key="2">
    <source>
        <dbReference type="EMBL" id="VEN58771.1"/>
    </source>
</evidence>
<accession>A0A653DGX3</accession>
<feature type="compositionally biased region" description="Basic residues" evidence="1">
    <location>
        <begin position="19"/>
        <end position="29"/>
    </location>
</feature>
<keyword evidence="3" id="KW-1185">Reference proteome</keyword>
<name>A0A653DGX3_CALMS</name>
<gene>
    <name evidence="2" type="ORF">CALMAC_LOCUS17032</name>
</gene>
<dbReference type="EMBL" id="CAACVG010011756">
    <property type="protein sequence ID" value="VEN58771.1"/>
    <property type="molecule type" value="Genomic_DNA"/>
</dbReference>
<feature type="region of interest" description="Disordered" evidence="1">
    <location>
        <begin position="1"/>
        <end position="29"/>
    </location>
</feature>
<organism evidence="2 3">
    <name type="scientific">Callosobruchus maculatus</name>
    <name type="common">Southern cowpea weevil</name>
    <name type="synonym">Pulse bruchid</name>
    <dbReference type="NCBI Taxonomy" id="64391"/>
    <lineage>
        <taxon>Eukaryota</taxon>
        <taxon>Metazoa</taxon>
        <taxon>Ecdysozoa</taxon>
        <taxon>Arthropoda</taxon>
        <taxon>Hexapoda</taxon>
        <taxon>Insecta</taxon>
        <taxon>Pterygota</taxon>
        <taxon>Neoptera</taxon>
        <taxon>Endopterygota</taxon>
        <taxon>Coleoptera</taxon>
        <taxon>Polyphaga</taxon>
        <taxon>Cucujiformia</taxon>
        <taxon>Chrysomeloidea</taxon>
        <taxon>Chrysomelidae</taxon>
        <taxon>Bruchinae</taxon>
        <taxon>Bruchini</taxon>
        <taxon>Callosobruchus</taxon>
    </lineage>
</organism>
<evidence type="ECO:0000313" key="3">
    <source>
        <dbReference type="Proteomes" id="UP000410492"/>
    </source>
</evidence>
<evidence type="ECO:0000256" key="1">
    <source>
        <dbReference type="SAM" id="MobiDB-lite"/>
    </source>
</evidence>
<sequence>MAMASGGSKTKEQVGRMLRGVRGRGRSWR</sequence>
<protein>
    <submittedName>
        <fullName evidence="2">Uncharacterized protein</fullName>
    </submittedName>
</protein>
<dbReference type="Proteomes" id="UP000410492">
    <property type="component" value="Unassembled WGS sequence"/>
</dbReference>
<dbReference type="AlphaFoldDB" id="A0A653DGX3"/>
<proteinExistence type="predicted"/>